<evidence type="ECO:0008006" key="3">
    <source>
        <dbReference type="Google" id="ProtNLM"/>
    </source>
</evidence>
<reference evidence="1 2" key="1">
    <citation type="submission" date="2017-07" db="EMBL/GenBank/DDBJ databases">
        <title>Genome sequencing and assembly of Paenibacillus rigui.</title>
        <authorList>
            <person name="Mayilraj S."/>
        </authorList>
    </citation>
    <scope>NUCLEOTIDE SEQUENCE [LARGE SCALE GENOMIC DNA]</scope>
    <source>
        <strain evidence="1 2">JCM 16352</strain>
    </source>
</reference>
<dbReference type="AlphaFoldDB" id="A0A229UPB1"/>
<dbReference type="Proteomes" id="UP000215509">
    <property type="component" value="Unassembled WGS sequence"/>
</dbReference>
<dbReference type="RefSeq" id="WP_094015874.1">
    <property type="nucleotide sequence ID" value="NZ_NMQW01000023.1"/>
</dbReference>
<accession>A0A229UPB1</accession>
<protein>
    <recommendedName>
        <fullName evidence="3">PilZ domain-containing protein</fullName>
    </recommendedName>
</protein>
<evidence type="ECO:0000313" key="2">
    <source>
        <dbReference type="Proteomes" id="UP000215509"/>
    </source>
</evidence>
<dbReference type="EMBL" id="NMQW01000023">
    <property type="protein sequence ID" value="OXM85111.1"/>
    <property type="molecule type" value="Genomic_DNA"/>
</dbReference>
<evidence type="ECO:0000313" key="1">
    <source>
        <dbReference type="EMBL" id="OXM85111.1"/>
    </source>
</evidence>
<name>A0A229UPB1_9BACL</name>
<organism evidence="1 2">
    <name type="scientific">Paenibacillus rigui</name>
    <dbReference type="NCBI Taxonomy" id="554312"/>
    <lineage>
        <taxon>Bacteria</taxon>
        <taxon>Bacillati</taxon>
        <taxon>Bacillota</taxon>
        <taxon>Bacilli</taxon>
        <taxon>Bacillales</taxon>
        <taxon>Paenibacillaceae</taxon>
        <taxon>Paenibacillus</taxon>
    </lineage>
</organism>
<dbReference type="OrthoDB" id="2611663at2"/>
<sequence length="149" mass="17070">MNEMLNVAMQSQRRAQLASIQCRLSVLQVDNRPVQTRYALVEITNVSRSELFFKTPLSLPAGVSMTYAFQLLFGSHSFHLTGSRLKRLHPTAPYEYAVEFQMNGQEKRAMIAAINRMMEDAPTIVSKILESYSLLCSYEQFVPRKLFQT</sequence>
<gene>
    <name evidence="1" type="ORF">CF651_15995</name>
</gene>
<keyword evidence="2" id="KW-1185">Reference proteome</keyword>
<proteinExistence type="predicted"/>
<comment type="caution">
    <text evidence="1">The sequence shown here is derived from an EMBL/GenBank/DDBJ whole genome shotgun (WGS) entry which is preliminary data.</text>
</comment>